<evidence type="ECO:0000256" key="1">
    <source>
        <dbReference type="ARBA" id="ARBA00022527"/>
    </source>
</evidence>
<dbReference type="PROSITE" id="PS00107">
    <property type="entry name" value="PROTEIN_KINASE_ATP"/>
    <property type="match status" value="1"/>
</dbReference>
<dbReference type="SUPFAM" id="SSF56112">
    <property type="entry name" value="Protein kinase-like (PK-like)"/>
    <property type="match status" value="1"/>
</dbReference>
<sequence>MSPSLQSSVPHLPLAIDNGRLILQDMLGVGAYGSVYRAIDTHTGQIYAVKSLNKTGLDPRQRAFQIQEAKLHANVSGHPNVVTLHKIIEDEDHLFMVLDC</sequence>
<feature type="non-terminal residue" evidence="9">
    <location>
        <position position="100"/>
    </location>
</feature>
<dbReference type="PROSITE" id="PS50011">
    <property type="entry name" value="PROTEIN_KINASE_DOM"/>
    <property type="match status" value="1"/>
</dbReference>
<keyword evidence="5 6" id="KW-0067">ATP-binding</keyword>
<dbReference type="PANTHER" id="PTHR24350">
    <property type="entry name" value="SERINE/THREONINE-PROTEIN KINASE IAL-RELATED"/>
    <property type="match status" value="1"/>
</dbReference>
<organism evidence="9 10">
    <name type="scientific">Modicella reniformis</name>
    <dbReference type="NCBI Taxonomy" id="1440133"/>
    <lineage>
        <taxon>Eukaryota</taxon>
        <taxon>Fungi</taxon>
        <taxon>Fungi incertae sedis</taxon>
        <taxon>Mucoromycota</taxon>
        <taxon>Mortierellomycotina</taxon>
        <taxon>Mortierellomycetes</taxon>
        <taxon>Mortierellales</taxon>
        <taxon>Mortierellaceae</taxon>
        <taxon>Modicella</taxon>
    </lineage>
</organism>
<evidence type="ECO:0000256" key="2">
    <source>
        <dbReference type="ARBA" id="ARBA00022679"/>
    </source>
</evidence>
<evidence type="ECO:0000256" key="4">
    <source>
        <dbReference type="ARBA" id="ARBA00022777"/>
    </source>
</evidence>
<name>A0A9P6M1V9_9FUNG</name>
<dbReference type="InterPro" id="IPR000719">
    <property type="entry name" value="Prot_kinase_dom"/>
</dbReference>
<dbReference type="GO" id="GO:0004674">
    <property type="term" value="F:protein serine/threonine kinase activity"/>
    <property type="evidence" value="ECO:0007669"/>
    <property type="project" value="UniProtKB-KW"/>
</dbReference>
<evidence type="ECO:0000256" key="7">
    <source>
        <dbReference type="PROSITE-ProRule" id="PRU10141"/>
    </source>
</evidence>
<dbReference type="InterPro" id="IPR011009">
    <property type="entry name" value="Kinase-like_dom_sf"/>
</dbReference>
<dbReference type="AlphaFoldDB" id="A0A9P6M1V9"/>
<keyword evidence="4" id="KW-0418">Kinase</keyword>
<keyword evidence="1" id="KW-0723">Serine/threonine-protein kinase</keyword>
<dbReference type="Proteomes" id="UP000749646">
    <property type="component" value="Unassembled WGS sequence"/>
</dbReference>
<dbReference type="OrthoDB" id="541276at2759"/>
<dbReference type="Pfam" id="PF00069">
    <property type="entry name" value="Pkinase"/>
    <property type="match status" value="1"/>
</dbReference>
<dbReference type="InterPro" id="IPR017441">
    <property type="entry name" value="Protein_kinase_ATP_BS"/>
</dbReference>
<feature type="domain" description="Protein kinase" evidence="8">
    <location>
        <begin position="21"/>
        <end position="100"/>
    </location>
</feature>
<evidence type="ECO:0000256" key="5">
    <source>
        <dbReference type="ARBA" id="ARBA00022840"/>
    </source>
</evidence>
<keyword evidence="10" id="KW-1185">Reference proteome</keyword>
<dbReference type="EMBL" id="JAAAHW010006401">
    <property type="protein sequence ID" value="KAF9961830.1"/>
    <property type="molecule type" value="Genomic_DNA"/>
</dbReference>
<evidence type="ECO:0000313" key="10">
    <source>
        <dbReference type="Proteomes" id="UP000749646"/>
    </source>
</evidence>
<evidence type="ECO:0000256" key="3">
    <source>
        <dbReference type="ARBA" id="ARBA00022741"/>
    </source>
</evidence>
<comment type="caution">
    <text evidence="9">The sequence shown here is derived from an EMBL/GenBank/DDBJ whole genome shotgun (WGS) entry which is preliminary data.</text>
</comment>
<gene>
    <name evidence="9" type="ORF">BGZ65_010130</name>
</gene>
<dbReference type="Gene3D" id="3.30.200.20">
    <property type="entry name" value="Phosphorylase Kinase, domain 1"/>
    <property type="match status" value="1"/>
</dbReference>
<evidence type="ECO:0000313" key="9">
    <source>
        <dbReference type="EMBL" id="KAF9961830.1"/>
    </source>
</evidence>
<protein>
    <recommendedName>
        <fullName evidence="8">Protein kinase domain-containing protein</fullName>
    </recommendedName>
</protein>
<reference evidence="9" key="1">
    <citation type="journal article" date="2020" name="Fungal Divers.">
        <title>Resolving the Mortierellaceae phylogeny through synthesis of multi-gene phylogenetics and phylogenomics.</title>
        <authorList>
            <person name="Vandepol N."/>
            <person name="Liber J."/>
            <person name="Desiro A."/>
            <person name="Na H."/>
            <person name="Kennedy M."/>
            <person name="Barry K."/>
            <person name="Grigoriev I.V."/>
            <person name="Miller A.N."/>
            <person name="O'Donnell K."/>
            <person name="Stajich J.E."/>
            <person name="Bonito G."/>
        </authorList>
    </citation>
    <scope>NUCLEOTIDE SEQUENCE</scope>
    <source>
        <strain evidence="9">MES-2147</strain>
    </source>
</reference>
<keyword evidence="3 6" id="KW-0547">Nucleotide-binding</keyword>
<evidence type="ECO:0000256" key="6">
    <source>
        <dbReference type="PIRSR" id="PIRSR630616-2"/>
    </source>
</evidence>
<dbReference type="InterPro" id="IPR030616">
    <property type="entry name" value="Aur-like"/>
</dbReference>
<accession>A0A9P6M1V9</accession>
<evidence type="ECO:0000259" key="8">
    <source>
        <dbReference type="PROSITE" id="PS50011"/>
    </source>
</evidence>
<proteinExistence type="predicted"/>
<feature type="binding site" evidence="6 7">
    <location>
        <position position="50"/>
    </location>
    <ligand>
        <name>ATP</name>
        <dbReference type="ChEBI" id="CHEBI:30616"/>
    </ligand>
</feature>
<dbReference type="GO" id="GO:0005524">
    <property type="term" value="F:ATP binding"/>
    <property type="evidence" value="ECO:0007669"/>
    <property type="project" value="UniProtKB-UniRule"/>
</dbReference>
<keyword evidence="2" id="KW-0808">Transferase</keyword>